<dbReference type="SUPFAM" id="SSF110324">
    <property type="entry name" value="Ribosomal L27 protein-like"/>
    <property type="match status" value="1"/>
</dbReference>
<dbReference type="PANTHER" id="PTHR15893:SF0">
    <property type="entry name" value="LARGE RIBOSOMAL SUBUNIT PROTEIN BL27M"/>
    <property type="match status" value="1"/>
</dbReference>
<organism evidence="10 11">
    <name type="scientific">Culex pipiens pipiens</name>
    <name type="common">Northern house mosquito</name>
    <dbReference type="NCBI Taxonomy" id="38569"/>
    <lineage>
        <taxon>Eukaryota</taxon>
        <taxon>Metazoa</taxon>
        <taxon>Ecdysozoa</taxon>
        <taxon>Arthropoda</taxon>
        <taxon>Hexapoda</taxon>
        <taxon>Insecta</taxon>
        <taxon>Pterygota</taxon>
        <taxon>Neoptera</taxon>
        <taxon>Endopterygota</taxon>
        <taxon>Diptera</taxon>
        <taxon>Nematocera</taxon>
        <taxon>Culicoidea</taxon>
        <taxon>Culicidae</taxon>
        <taxon>Culicinae</taxon>
        <taxon>Culicini</taxon>
        <taxon>Culex</taxon>
        <taxon>Culex</taxon>
    </lineage>
</organism>
<reference evidence="10 11" key="1">
    <citation type="submission" date="2024-05" db="EMBL/GenBank/DDBJ databases">
        <title>Culex pipiens pipiens assembly and annotation.</title>
        <authorList>
            <person name="Alout H."/>
            <person name="Durand T."/>
        </authorList>
    </citation>
    <scope>NUCLEOTIDE SEQUENCE [LARGE SCALE GENOMIC DNA]</scope>
    <source>
        <strain evidence="10">HA-2024</strain>
        <tissue evidence="10">Whole body</tissue>
    </source>
</reference>
<protein>
    <recommendedName>
        <fullName evidence="7">Large ribosomal subunit protein bL27m</fullName>
    </recommendedName>
    <alternativeName>
        <fullName evidence="8">39S ribosomal protein L27, mitochondrial</fullName>
    </alternativeName>
</protein>
<accession>A0ABD1DBE8</accession>
<dbReference type="GO" id="GO:1990904">
    <property type="term" value="C:ribonucleoprotein complex"/>
    <property type="evidence" value="ECO:0007669"/>
    <property type="project" value="UniProtKB-KW"/>
</dbReference>
<dbReference type="GO" id="GO:0005743">
    <property type="term" value="C:mitochondrial inner membrane"/>
    <property type="evidence" value="ECO:0007669"/>
    <property type="project" value="UniProtKB-ARBA"/>
</dbReference>
<evidence type="ECO:0000256" key="5">
    <source>
        <dbReference type="ARBA" id="ARBA00023128"/>
    </source>
</evidence>
<keyword evidence="5" id="KW-0496">Mitochondrion</keyword>
<dbReference type="AlphaFoldDB" id="A0ABD1DBE8"/>
<keyword evidence="11" id="KW-1185">Reference proteome</keyword>
<evidence type="ECO:0000256" key="8">
    <source>
        <dbReference type="ARBA" id="ARBA00076963"/>
    </source>
</evidence>
<feature type="region of interest" description="Disordered" evidence="9">
    <location>
        <begin position="27"/>
        <end position="47"/>
    </location>
</feature>
<evidence type="ECO:0000256" key="9">
    <source>
        <dbReference type="SAM" id="MobiDB-lite"/>
    </source>
</evidence>
<dbReference type="PRINTS" id="PR00063">
    <property type="entry name" value="RIBOSOMALL27"/>
</dbReference>
<evidence type="ECO:0000256" key="1">
    <source>
        <dbReference type="ARBA" id="ARBA00004173"/>
    </source>
</evidence>
<gene>
    <name evidence="10" type="ORF">pipiens_010104</name>
</gene>
<dbReference type="Gene3D" id="2.40.50.100">
    <property type="match status" value="1"/>
</dbReference>
<dbReference type="InterPro" id="IPR001684">
    <property type="entry name" value="Ribosomal_bL27"/>
</dbReference>
<dbReference type="EMBL" id="JBEHCU010006497">
    <property type="protein sequence ID" value="KAL1396981.1"/>
    <property type="molecule type" value="Genomic_DNA"/>
</dbReference>
<dbReference type="FunFam" id="2.40.50.100:FF:000031">
    <property type="entry name" value="39S ribosomal protein L27, mitochondrial"/>
    <property type="match status" value="1"/>
</dbReference>
<evidence type="ECO:0000256" key="2">
    <source>
        <dbReference type="ARBA" id="ARBA00010797"/>
    </source>
</evidence>
<dbReference type="GO" id="GO:0005840">
    <property type="term" value="C:ribosome"/>
    <property type="evidence" value="ECO:0007669"/>
    <property type="project" value="UniProtKB-KW"/>
</dbReference>
<proteinExistence type="inferred from homology"/>
<evidence type="ECO:0000256" key="6">
    <source>
        <dbReference type="ARBA" id="ARBA00023274"/>
    </source>
</evidence>
<comment type="similarity">
    <text evidence="2">Belongs to the bacterial ribosomal protein bL27 family.</text>
</comment>
<evidence type="ECO:0000256" key="7">
    <source>
        <dbReference type="ARBA" id="ARBA00035267"/>
    </source>
</evidence>
<sequence>MQSQFLLGIESSLRRLPLLVSVRFASKKTGGSTKNPQDHGRPKHRGWKIQDGQTVSAGTILATQRTPRFHPGLNVGFGKNGTIFALEHGTVYVTCEKLDPNWDHTWVQRIYAGRENQTIYKKFFNVVPPPQHQRFRLKEELYKLAGIIVNKGAVVNPRRLPHRRDTILSDCSTLVIEINAERTTSQLSSYISRNHGGQEKGESREVGFAAGG</sequence>
<evidence type="ECO:0000313" key="10">
    <source>
        <dbReference type="EMBL" id="KAL1396981.1"/>
    </source>
</evidence>
<evidence type="ECO:0000256" key="3">
    <source>
        <dbReference type="ARBA" id="ARBA00022946"/>
    </source>
</evidence>
<comment type="caution">
    <text evidence="10">The sequence shown here is derived from an EMBL/GenBank/DDBJ whole genome shotgun (WGS) entry which is preliminary data.</text>
</comment>
<evidence type="ECO:0000256" key="4">
    <source>
        <dbReference type="ARBA" id="ARBA00022980"/>
    </source>
</evidence>
<dbReference type="PANTHER" id="PTHR15893">
    <property type="entry name" value="RIBOSOMAL PROTEIN L27"/>
    <property type="match status" value="1"/>
</dbReference>
<keyword evidence="3" id="KW-0809">Transit peptide</keyword>
<keyword evidence="6" id="KW-0687">Ribonucleoprotein</keyword>
<evidence type="ECO:0000313" key="11">
    <source>
        <dbReference type="Proteomes" id="UP001562425"/>
    </source>
</evidence>
<keyword evidence="4" id="KW-0689">Ribosomal protein</keyword>
<name>A0ABD1DBE8_CULPP</name>
<comment type="subcellular location">
    <subcellularLocation>
        <location evidence="1">Mitochondrion</location>
    </subcellularLocation>
</comment>
<feature type="compositionally biased region" description="Basic and acidic residues" evidence="9">
    <location>
        <begin position="196"/>
        <end position="205"/>
    </location>
</feature>
<dbReference type="Pfam" id="PF01016">
    <property type="entry name" value="Ribosomal_L27"/>
    <property type="match status" value="1"/>
</dbReference>
<feature type="region of interest" description="Disordered" evidence="9">
    <location>
        <begin position="192"/>
        <end position="212"/>
    </location>
</feature>
<dbReference type="Proteomes" id="UP001562425">
    <property type="component" value="Unassembled WGS sequence"/>
</dbReference>